<dbReference type="InterPro" id="IPR005119">
    <property type="entry name" value="LysR_subst-bd"/>
</dbReference>
<dbReference type="Proteomes" id="UP000183454">
    <property type="component" value="Unassembled WGS sequence"/>
</dbReference>
<evidence type="ECO:0000259" key="1">
    <source>
        <dbReference type="Pfam" id="PF03466"/>
    </source>
</evidence>
<dbReference type="Gene3D" id="3.40.190.10">
    <property type="entry name" value="Periplasmic binding protein-like II"/>
    <property type="match status" value="1"/>
</dbReference>
<proteinExistence type="predicted"/>
<sequence length="91" mass="10483">MDTFRKHWPEVELDLVSGFHADPIKLLKREEADIVTGSENKPQRGIVHYPLFRFEILAVLAPGHELTKKGADGGRFCRYHADHLSRARRAY</sequence>
<dbReference type="SUPFAM" id="SSF53850">
    <property type="entry name" value="Periplasmic binding protein-like II"/>
    <property type="match status" value="1"/>
</dbReference>
<dbReference type="EMBL" id="FNNH01000005">
    <property type="protein sequence ID" value="SDW21480.1"/>
    <property type="molecule type" value="Genomic_DNA"/>
</dbReference>
<dbReference type="Pfam" id="PF03466">
    <property type="entry name" value="LysR_substrate"/>
    <property type="match status" value="1"/>
</dbReference>
<evidence type="ECO:0000313" key="2">
    <source>
        <dbReference type="EMBL" id="SDW21480.1"/>
    </source>
</evidence>
<protein>
    <submittedName>
        <fullName evidence="2">LysR family transcriptional regulator, regulator for metE and metH</fullName>
    </submittedName>
</protein>
<feature type="domain" description="LysR substrate-binding" evidence="1">
    <location>
        <begin position="2"/>
        <end position="69"/>
    </location>
</feature>
<evidence type="ECO:0000313" key="3">
    <source>
        <dbReference type="Proteomes" id="UP000183454"/>
    </source>
</evidence>
<gene>
    <name evidence="2" type="ORF">SAMN05421882_100548</name>
</gene>
<reference evidence="2 3" key="1">
    <citation type="submission" date="2016-10" db="EMBL/GenBank/DDBJ databases">
        <authorList>
            <person name="de Groot N.N."/>
        </authorList>
    </citation>
    <scope>NUCLEOTIDE SEQUENCE [LARGE SCALE GENOMIC DNA]</scope>
    <source>
        <strain evidence="2 3">Nm110</strain>
    </source>
</reference>
<dbReference type="AlphaFoldDB" id="A0A1H2RQQ1"/>
<name>A0A1H2RQQ1_9PROT</name>
<dbReference type="RefSeq" id="WP_280139779.1">
    <property type="nucleotide sequence ID" value="NZ_FNNH01000005.1"/>
</dbReference>
<organism evidence="2 3">
    <name type="scientific">Nitrosomonas communis</name>
    <dbReference type="NCBI Taxonomy" id="44574"/>
    <lineage>
        <taxon>Bacteria</taxon>
        <taxon>Pseudomonadati</taxon>
        <taxon>Pseudomonadota</taxon>
        <taxon>Betaproteobacteria</taxon>
        <taxon>Nitrosomonadales</taxon>
        <taxon>Nitrosomonadaceae</taxon>
        <taxon>Nitrosomonas</taxon>
    </lineage>
</organism>
<accession>A0A1H2RQQ1</accession>